<keyword evidence="1" id="KW-1133">Transmembrane helix</keyword>
<dbReference type="Proteomes" id="UP000515708">
    <property type="component" value="Chromosome"/>
</dbReference>
<reference evidence="2 3" key="1">
    <citation type="journal article" date="2020" name="Front. Microbiol.">
        <title>Design of Bacterial Strain-Specific qPCR Assays Using NGS Data and Publicly Available Resources and Its Application to Track Biocontrol Strains.</title>
        <authorList>
            <person name="Hernandez I."/>
            <person name="Sant C."/>
            <person name="Martinez R."/>
            <person name="Fernandez C."/>
        </authorList>
    </citation>
    <scope>NUCLEOTIDE SEQUENCE [LARGE SCALE GENOMIC DNA]</scope>
    <source>
        <strain evidence="2 3">B24</strain>
    </source>
</reference>
<proteinExistence type="predicted"/>
<keyword evidence="1" id="KW-0472">Membrane</keyword>
<name>A0A7D7WH45_9MICO</name>
<keyword evidence="1" id="KW-0812">Transmembrane</keyword>
<evidence type="ECO:0000313" key="2">
    <source>
        <dbReference type="EMBL" id="QMU97971.1"/>
    </source>
</evidence>
<gene>
    <name evidence="2" type="ORF">FVO59_12745</name>
</gene>
<organism evidence="2 3">
    <name type="scientific">Microbacterium esteraromaticum</name>
    <dbReference type="NCBI Taxonomy" id="57043"/>
    <lineage>
        <taxon>Bacteria</taxon>
        <taxon>Bacillati</taxon>
        <taxon>Actinomycetota</taxon>
        <taxon>Actinomycetes</taxon>
        <taxon>Micrococcales</taxon>
        <taxon>Microbacteriaceae</taxon>
        <taxon>Microbacterium</taxon>
    </lineage>
</organism>
<evidence type="ECO:0000313" key="3">
    <source>
        <dbReference type="Proteomes" id="UP000515708"/>
    </source>
</evidence>
<dbReference type="RefSeq" id="WP_182252980.1">
    <property type="nucleotide sequence ID" value="NZ_CP043732.1"/>
</dbReference>
<accession>A0A7D7WH45</accession>
<protein>
    <submittedName>
        <fullName evidence="2">Uncharacterized protein</fullName>
    </submittedName>
</protein>
<feature type="transmembrane region" description="Helical" evidence="1">
    <location>
        <begin position="12"/>
        <end position="32"/>
    </location>
</feature>
<dbReference type="EMBL" id="CP043732">
    <property type="protein sequence ID" value="QMU97971.1"/>
    <property type="molecule type" value="Genomic_DNA"/>
</dbReference>
<sequence length="66" mass="6611">MPENGKINPKVTYASGGAAIGSAVATVAVWALEASTQIDVPGEVELALGVILTAGLAFLAGWSKRA</sequence>
<dbReference type="AlphaFoldDB" id="A0A7D7WH45"/>
<evidence type="ECO:0000256" key="1">
    <source>
        <dbReference type="SAM" id="Phobius"/>
    </source>
</evidence>
<feature type="transmembrane region" description="Helical" evidence="1">
    <location>
        <begin position="44"/>
        <end position="62"/>
    </location>
</feature>